<evidence type="ECO:0000256" key="3">
    <source>
        <dbReference type="SAM" id="MobiDB-lite"/>
    </source>
</evidence>
<feature type="compositionally biased region" description="Low complexity" evidence="3">
    <location>
        <begin position="32"/>
        <end position="53"/>
    </location>
</feature>
<dbReference type="PANTHER" id="PTHR38340">
    <property type="entry name" value="S-LAYER PROTEIN"/>
    <property type="match status" value="1"/>
</dbReference>
<comment type="subcellular location">
    <subcellularLocation>
        <location evidence="1">Secreted</location>
    </subcellularLocation>
</comment>
<evidence type="ECO:0000256" key="2">
    <source>
        <dbReference type="ARBA" id="ARBA00022525"/>
    </source>
</evidence>
<gene>
    <name evidence="4" type="ORF">ADUPG1_004450</name>
</gene>
<keyword evidence="2" id="KW-0964">Secreted</keyword>
<evidence type="ECO:0000256" key="1">
    <source>
        <dbReference type="ARBA" id="ARBA00004613"/>
    </source>
</evidence>
<dbReference type="EMBL" id="BQXS01006635">
    <property type="protein sequence ID" value="GKT21169.1"/>
    <property type="molecule type" value="Genomic_DNA"/>
</dbReference>
<reference evidence="4" key="1">
    <citation type="submission" date="2022-03" db="EMBL/GenBank/DDBJ databases">
        <title>Draft genome sequence of Aduncisulcus paluster, a free-living microaerophilic Fornicata.</title>
        <authorList>
            <person name="Yuyama I."/>
            <person name="Kume K."/>
            <person name="Tamura T."/>
            <person name="Inagaki Y."/>
            <person name="Hashimoto T."/>
        </authorList>
    </citation>
    <scope>NUCLEOTIDE SEQUENCE</scope>
    <source>
        <strain evidence="4">NY0171</strain>
    </source>
</reference>
<sequence length="94" mass="9548">STANDTFYGGLNDDTLEGKSGEDKLYGEDGADTLIGGTGNDTLDGGDGSDTADYSTRTEAIKADLSDATPNVIIDTAAATGTFDGSDEKDTLNS</sequence>
<dbReference type="InterPro" id="IPR018511">
    <property type="entry name" value="Hemolysin-typ_Ca-bd_CS"/>
</dbReference>
<comment type="caution">
    <text evidence="4">The sequence shown here is derived from an EMBL/GenBank/DDBJ whole genome shotgun (WGS) entry which is preliminary data.</text>
</comment>
<feature type="non-terminal residue" evidence="4">
    <location>
        <position position="94"/>
    </location>
</feature>
<accession>A0ABQ5JXA7</accession>
<dbReference type="Pfam" id="PF00353">
    <property type="entry name" value="HemolysinCabind"/>
    <property type="match status" value="2"/>
</dbReference>
<name>A0ABQ5JXA7_9EUKA</name>
<feature type="region of interest" description="Disordered" evidence="3">
    <location>
        <begin position="1"/>
        <end position="55"/>
    </location>
</feature>
<dbReference type="Gene3D" id="2.150.10.10">
    <property type="entry name" value="Serralysin-like metalloprotease, C-terminal"/>
    <property type="match status" value="1"/>
</dbReference>
<dbReference type="PRINTS" id="PR00313">
    <property type="entry name" value="CABNDNGRPT"/>
</dbReference>
<feature type="non-terminal residue" evidence="4">
    <location>
        <position position="1"/>
    </location>
</feature>
<evidence type="ECO:0000313" key="5">
    <source>
        <dbReference type="Proteomes" id="UP001057375"/>
    </source>
</evidence>
<dbReference type="Proteomes" id="UP001057375">
    <property type="component" value="Unassembled WGS sequence"/>
</dbReference>
<proteinExistence type="predicted"/>
<dbReference type="InterPro" id="IPR011049">
    <property type="entry name" value="Serralysin-like_metalloprot_C"/>
</dbReference>
<dbReference type="PANTHER" id="PTHR38340:SF1">
    <property type="entry name" value="S-LAYER PROTEIN"/>
    <property type="match status" value="1"/>
</dbReference>
<organism evidence="4 5">
    <name type="scientific">Aduncisulcus paluster</name>
    <dbReference type="NCBI Taxonomy" id="2918883"/>
    <lineage>
        <taxon>Eukaryota</taxon>
        <taxon>Metamonada</taxon>
        <taxon>Carpediemonas-like organisms</taxon>
        <taxon>Aduncisulcus</taxon>
    </lineage>
</organism>
<dbReference type="SUPFAM" id="SSF51120">
    <property type="entry name" value="beta-Roll"/>
    <property type="match status" value="1"/>
</dbReference>
<dbReference type="InterPro" id="IPR050557">
    <property type="entry name" value="RTX_toxin/Mannuronan_C5-epim"/>
</dbReference>
<feature type="compositionally biased region" description="Basic and acidic residues" evidence="3">
    <location>
        <begin position="16"/>
        <end position="27"/>
    </location>
</feature>
<protein>
    <submittedName>
        <fullName evidence="4">Calcium-binding protein, RTX toxin-related (FhaB domain)</fullName>
    </submittedName>
</protein>
<dbReference type="InterPro" id="IPR001343">
    <property type="entry name" value="Hemolysn_Ca-bd"/>
</dbReference>
<dbReference type="PROSITE" id="PS00330">
    <property type="entry name" value="HEMOLYSIN_CALCIUM"/>
    <property type="match status" value="2"/>
</dbReference>
<keyword evidence="5" id="KW-1185">Reference proteome</keyword>
<evidence type="ECO:0000313" key="4">
    <source>
        <dbReference type="EMBL" id="GKT21169.1"/>
    </source>
</evidence>